<organism evidence="2 3">
    <name type="scientific">Fusarium oxysporum f. sp. cepae</name>
    <dbReference type="NCBI Taxonomy" id="396571"/>
    <lineage>
        <taxon>Eukaryota</taxon>
        <taxon>Fungi</taxon>
        <taxon>Dikarya</taxon>
        <taxon>Ascomycota</taxon>
        <taxon>Pezizomycotina</taxon>
        <taxon>Sordariomycetes</taxon>
        <taxon>Hypocreomycetidae</taxon>
        <taxon>Hypocreales</taxon>
        <taxon>Nectriaceae</taxon>
        <taxon>Fusarium</taxon>
        <taxon>Fusarium oxysporum species complex</taxon>
    </lineage>
</organism>
<keyword evidence="1" id="KW-1133">Transmembrane helix</keyword>
<dbReference type="EMBL" id="MRCU01000001">
    <property type="protein sequence ID" value="RKK29083.1"/>
    <property type="molecule type" value="Genomic_DNA"/>
</dbReference>
<keyword evidence="1" id="KW-0472">Membrane</keyword>
<accession>A0A3L6P6E3</accession>
<evidence type="ECO:0000313" key="2">
    <source>
        <dbReference type="EMBL" id="RKK29083.1"/>
    </source>
</evidence>
<protein>
    <submittedName>
        <fullName evidence="2">Uncharacterized protein</fullName>
    </submittedName>
</protein>
<evidence type="ECO:0000313" key="3">
    <source>
        <dbReference type="Proteomes" id="UP000270866"/>
    </source>
</evidence>
<gene>
    <name evidence="2" type="ORF">BFJ65_g1021</name>
</gene>
<dbReference type="AlphaFoldDB" id="A0A3L6P6E3"/>
<dbReference type="Proteomes" id="UP000270866">
    <property type="component" value="Chromosome 1"/>
</dbReference>
<feature type="transmembrane region" description="Helical" evidence="1">
    <location>
        <begin position="12"/>
        <end position="43"/>
    </location>
</feature>
<reference evidence="2 3" key="1">
    <citation type="journal article" date="2018" name="Sci. Rep.">
        <title>Characterisation of pathogen-specific regions and novel effector candidates in Fusarium oxysporum f. sp. cepae.</title>
        <authorList>
            <person name="Armitage A.D."/>
            <person name="Taylor A."/>
            <person name="Sobczyk M.K."/>
            <person name="Baxter L."/>
            <person name="Greenfield B.P."/>
            <person name="Bates H.J."/>
            <person name="Wilson F."/>
            <person name="Jackson A.C."/>
            <person name="Ott S."/>
            <person name="Harrison R.J."/>
            <person name="Clarkson J.P."/>
        </authorList>
    </citation>
    <scope>NUCLEOTIDE SEQUENCE [LARGE SCALE GENOMIC DNA]</scope>
    <source>
        <strain evidence="2 3">FoC_Fus2</strain>
    </source>
</reference>
<comment type="caution">
    <text evidence="2">The sequence shown here is derived from an EMBL/GenBank/DDBJ whole genome shotgun (WGS) entry which is preliminary data.</text>
</comment>
<name>A0A3L6P6E3_FUSOX</name>
<sequence length="47" mass="5044">MIKRYPEMSPSISTLVVLVFLCTLPSMLTTLVILNITVVLSLAPPGA</sequence>
<keyword evidence="1" id="KW-0812">Transmembrane</keyword>
<proteinExistence type="predicted"/>
<evidence type="ECO:0000256" key="1">
    <source>
        <dbReference type="SAM" id="Phobius"/>
    </source>
</evidence>